<dbReference type="SUPFAM" id="SSF53448">
    <property type="entry name" value="Nucleotide-diphospho-sugar transferases"/>
    <property type="match status" value="1"/>
</dbReference>
<dbReference type="InterPro" id="IPR029044">
    <property type="entry name" value="Nucleotide-diphossugar_trans"/>
</dbReference>
<dbReference type="Pfam" id="PF00535">
    <property type="entry name" value="Glycos_transf_2"/>
    <property type="match status" value="1"/>
</dbReference>
<comment type="caution">
    <text evidence="2">The sequence shown here is derived from an EMBL/GenBank/DDBJ whole genome shotgun (WGS) entry which is preliminary data.</text>
</comment>
<evidence type="ECO:0000313" key="2">
    <source>
        <dbReference type="EMBL" id="GAH88332.1"/>
    </source>
</evidence>
<dbReference type="CDD" id="cd04179">
    <property type="entry name" value="DPM_DPG-synthase_like"/>
    <property type="match status" value="1"/>
</dbReference>
<organism evidence="2">
    <name type="scientific">marine sediment metagenome</name>
    <dbReference type="NCBI Taxonomy" id="412755"/>
    <lineage>
        <taxon>unclassified sequences</taxon>
        <taxon>metagenomes</taxon>
        <taxon>ecological metagenomes</taxon>
    </lineage>
</organism>
<feature type="domain" description="Glycosyltransferase 2-like" evidence="1">
    <location>
        <begin position="4"/>
        <end position="162"/>
    </location>
</feature>
<proteinExistence type="predicted"/>
<dbReference type="EMBL" id="BARU01036172">
    <property type="protein sequence ID" value="GAH88332.1"/>
    <property type="molecule type" value="Genomic_DNA"/>
</dbReference>
<protein>
    <recommendedName>
        <fullName evidence="1">Glycosyltransferase 2-like domain-containing protein</fullName>
    </recommendedName>
</protein>
<reference evidence="2" key="1">
    <citation type="journal article" date="2014" name="Front. Microbiol.">
        <title>High frequency of phylogenetically diverse reductive dehalogenase-homologous genes in deep subseafloor sedimentary metagenomes.</title>
        <authorList>
            <person name="Kawai M."/>
            <person name="Futagami T."/>
            <person name="Toyoda A."/>
            <person name="Takaki Y."/>
            <person name="Nishi S."/>
            <person name="Hori S."/>
            <person name="Arai W."/>
            <person name="Tsubouchi T."/>
            <person name="Morono Y."/>
            <person name="Uchiyama I."/>
            <person name="Ito T."/>
            <person name="Fujiyama A."/>
            <person name="Inagaki F."/>
            <person name="Takami H."/>
        </authorList>
    </citation>
    <scope>NUCLEOTIDE SEQUENCE</scope>
    <source>
        <strain evidence="2">Expedition CK06-06</strain>
    </source>
</reference>
<dbReference type="InterPro" id="IPR001173">
    <property type="entry name" value="Glyco_trans_2-like"/>
</dbReference>
<dbReference type="PANTHER" id="PTHR48090">
    <property type="entry name" value="UNDECAPRENYL-PHOSPHATE 4-DEOXY-4-FORMAMIDO-L-ARABINOSE TRANSFERASE-RELATED"/>
    <property type="match status" value="1"/>
</dbReference>
<dbReference type="AlphaFoldDB" id="X1J2X0"/>
<evidence type="ECO:0000259" key="1">
    <source>
        <dbReference type="Pfam" id="PF00535"/>
    </source>
</evidence>
<sequence>MLLSIIIPVYNEEQTIIIVLEEIEKLNRNLDREIIVVDDGSTDQTFKIAKKCHSAKIIRHKNNKGKGAAIRTGIQHTNGDIIILQDADLEYFPMDIPKIIKPIIEERADVVFGSRFLGRFDGMSFSHLLGNKVLTLITKILFRAPLTDIETGYKAFKREVIDSMNLTS</sequence>
<feature type="non-terminal residue" evidence="2">
    <location>
        <position position="168"/>
    </location>
</feature>
<dbReference type="PANTHER" id="PTHR48090:SF7">
    <property type="entry name" value="RFBJ PROTEIN"/>
    <property type="match status" value="1"/>
</dbReference>
<name>X1J2X0_9ZZZZ</name>
<accession>X1J2X0</accession>
<gene>
    <name evidence="2" type="ORF">S03H2_56537</name>
</gene>
<dbReference type="InterPro" id="IPR050256">
    <property type="entry name" value="Glycosyltransferase_2"/>
</dbReference>
<dbReference type="Gene3D" id="3.90.550.10">
    <property type="entry name" value="Spore Coat Polysaccharide Biosynthesis Protein SpsA, Chain A"/>
    <property type="match status" value="1"/>
</dbReference>